<gene>
    <name evidence="1" type="ORF">RCL2_003106400</name>
</gene>
<evidence type="ECO:0000313" key="1">
    <source>
        <dbReference type="EMBL" id="GET04764.1"/>
    </source>
</evidence>
<dbReference type="EMBL" id="BLAL01000356">
    <property type="protein sequence ID" value="GET04764.1"/>
    <property type="molecule type" value="Genomic_DNA"/>
</dbReference>
<organism evidence="1 2">
    <name type="scientific">Rhizophagus clarus</name>
    <dbReference type="NCBI Taxonomy" id="94130"/>
    <lineage>
        <taxon>Eukaryota</taxon>
        <taxon>Fungi</taxon>
        <taxon>Fungi incertae sedis</taxon>
        <taxon>Mucoromycota</taxon>
        <taxon>Glomeromycotina</taxon>
        <taxon>Glomeromycetes</taxon>
        <taxon>Glomerales</taxon>
        <taxon>Glomeraceae</taxon>
        <taxon>Rhizophagus</taxon>
    </lineage>
</organism>
<name>A0A8H3R624_9GLOM</name>
<dbReference type="Proteomes" id="UP000615446">
    <property type="component" value="Unassembled WGS sequence"/>
</dbReference>
<accession>A0A8H3R624</accession>
<sequence>MSATLNYSLLLTFQENIWEQESGIKNIFTILPLTVMKIKISYNFLSKENPNDKIEDLLIDYFSSRFGNLLVKITVSTHSRSNFREAILLQHSITIFDQLIQSYYDQVEKLKIPGVRVTNINERIL</sequence>
<evidence type="ECO:0000313" key="2">
    <source>
        <dbReference type="Proteomes" id="UP000615446"/>
    </source>
</evidence>
<protein>
    <submittedName>
        <fullName evidence="1">Uncharacterized protein</fullName>
    </submittedName>
</protein>
<dbReference type="AlphaFoldDB" id="A0A8H3R624"/>
<comment type="caution">
    <text evidence="1">The sequence shown here is derived from an EMBL/GenBank/DDBJ whole genome shotgun (WGS) entry which is preliminary data.</text>
</comment>
<reference evidence="1" key="1">
    <citation type="submission" date="2019-10" db="EMBL/GenBank/DDBJ databases">
        <title>Conservation and host-specific expression of non-tandemly repeated heterogenous ribosome RNA gene in arbuscular mycorrhizal fungi.</title>
        <authorList>
            <person name="Maeda T."/>
            <person name="Kobayashi Y."/>
            <person name="Nakagawa T."/>
            <person name="Ezawa T."/>
            <person name="Yamaguchi K."/>
            <person name="Bino T."/>
            <person name="Nishimoto Y."/>
            <person name="Shigenobu S."/>
            <person name="Kawaguchi M."/>
        </authorList>
    </citation>
    <scope>NUCLEOTIDE SEQUENCE</scope>
    <source>
        <strain evidence="1">HR1</strain>
    </source>
</reference>
<proteinExistence type="predicted"/>